<dbReference type="Pfam" id="PF12704">
    <property type="entry name" value="MacB_PCD"/>
    <property type="match status" value="1"/>
</dbReference>
<evidence type="ECO:0000256" key="5">
    <source>
        <dbReference type="ARBA" id="ARBA00023136"/>
    </source>
</evidence>
<dbReference type="Proteomes" id="UP000532440">
    <property type="component" value="Unassembled WGS sequence"/>
</dbReference>
<reference evidence="10 11" key="1">
    <citation type="submission" date="2020-08" db="EMBL/GenBank/DDBJ databases">
        <title>Genomic Encyclopedia of Type Strains, Phase IV (KMG-IV): sequencing the most valuable type-strain genomes for metagenomic binning, comparative biology and taxonomic classification.</title>
        <authorList>
            <person name="Goeker M."/>
        </authorList>
    </citation>
    <scope>NUCLEOTIDE SEQUENCE [LARGE SCALE GENOMIC DNA]</scope>
    <source>
        <strain evidence="10 11">DSM 29781</strain>
    </source>
</reference>
<dbReference type="RefSeq" id="WP_183965154.1">
    <property type="nucleotide sequence ID" value="NZ_BAABEW010000017.1"/>
</dbReference>
<evidence type="ECO:0000256" key="1">
    <source>
        <dbReference type="ARBA" id="ARBA00004651"/>
    </source>
</evidence>
<feature type="transmembrane region" description="Helical" evidence="7">
    <location>
        <begin position="21"/>
        <end position="40"/>
    </location>
</feature>
<keyword evidence="2" id="KW-1003">Cell membrane</keyword>
<comment type="similarity">
    <text evidence="6">Belongs to the ABC-4 integral membrane protein family.</text>
</comment>
<evidence type="ECO:0000256" key="4">
    <source>
        <dbReference type="ARBA" id="ARBA00022989"/>
    </source>
</evidence>
<evidence type="ECO:0000256" key="7">
    <source>
        <dbReference type="SAM" id="Phobius"/>
    </source>
</evidence>
<keyword evidence="4 7" id="KW-1133">Transmembrane helix</keyword>
<gene>
    <name evidence="10" type="ORF">HNQ70_001152</name>
</gene>
<proteinExistence type="inferred from homology"/>
<evidence type="ECO:0000256" key="2">
    <source>
        <dbReference type="ARBA" id="ARBA00022475"/>
    </source>
</evidence>
<dbReference type="GO" id="GO:0022857">
    <property type="term" value="F:transmembrane transporter activity"/>
    <property type="evidence" value="ECO:0007669"/>
    <property type="project" value="TreeGrafter"/>
</dbReference>
<keyword evidence="3 7" id="KW-0812">Transmembrane</keyword>
<dbReference type="PANTHER" id="PTHR30572:SF4">
    <property type="entry name" value="ABC TRANSPORTER PERMEASE YTRF"/>
    <property type="match status" value="1"/>
</dbReference>
<sequence>MLANLGAEAWKALGRRPLRTGLAMLGMVVGVASVVVMMAVGQGSQERVQEVMRSLGSNVIVVASGAPTAGGVRQASGSAPTLTLGDLAAIAALPSVTAVAPMYYGTAQLVHGAQNWLAPVQGTTPGFFEVRDWPFEAGQSFDEEDLRAGARKAVVGATIVERVFLGEDPVGRTLRIRNVPFVVVGVLARKGRSLSGNDLDDLVIVPYSTARRELYRTGFPGRVWRIMVEADEAAGIAQGEADILMLLRTRHRIAAGAEDDFSVRRQDAVYDNEQEAAGSMRALLATIASVSLLVGGIGIMNIMLVTVTERTREIGLRMAVGARRRDILLQFLYESVVICVAGGVVGLALGVAVAWLVAVRWDMPVIVSLQAGLAAFAASLLAGVVFGLYPARVAARMTPADALRAE</sequence>
<evidence type="ECO:0000256" key="3">
    <source>
        <dbReference type="ARBA" id="ARBA00022692"/>
    </source>
</evidence>
<dbReference type="EMBL" id="JACHGB010000002">
    <property type="protein sequence ID" value="MBB5271148.1"/>
    <property type="molecule type" value="Genomic_DNA"/>
</dbReference>
<dbReference type="InterPro" id="IPR050250">
    <property type="entry name" value="Macrolide_Exporter_MacB"/>
</dbReference>
<dbReference type="InterPro" id="IPR025857">
    <property type="entry name" value="MacB_PCD"/>
</dbReference>
<comment type="subcellular location">
    <subcellularLocation>
        <location evidence="1">Cell membrane</location>
        <topology evidence="1">Multi-pass membrane protein</topology>
    </subcellularLocation>
</comment>
<accession>A0A7W8HH31</accession>
<keyword evidence="11" id="KW-1185">Reference proteome</keyword>
<organism evidence="10 11">
    <name type="scientific">Quisquiliibacterium transsilvanicum</name>
    <dbReference type="NCBI Taxonomy" id="1549638"/>
    <lineage>
        <taxon>Bacteria</taxon>
        <taxon>Pseudomonadati</taxon>
        <taxon>Pseudomonadota</taxon>
        <taxon>Betaproteobacteria</taxon>
        <taxon>Burkholderiales</taxon>
        <taxon>Burkholderiaceae</taxon>
        <taxon>Quisquiliibacterium</taxon>
    </lineage>
</organism>
<evidence type="ECO:0000256" key="6">
    <source>
        <dbReference type="ARBA" id="ARBA00038076"/>
    </source>
</evidence>
<dbReference type="Pfam" id="PF02687">
    <property type="entry name" value="FtsX"/>
    <property type="match status" value="1"/>
</dbReference>
<name>A0A7W8HH31_9BURK</name>
<protein>
    <submittedName>
        <fullName evidence="10">Putative ABC transport system permease protein</fullName>
    </submittedName>
</protein>
<feature type="transmembrane region" description="Helical" evidence="7">
    <location>
        <begin position="328"/>
        <end position="357"/>
    </location>
</feature>
<evidence type="ECO:0000313" key="11">
    <source>
        <dbReference type="Proteomes" id="UP000532440"/>
    </source>
</evidence>
<evidence type="ECO:0000259" key="8">
    <source>
        <dbReference type="Pfam" id="PF02687"/>
    </source>
</evidence>
<evidence type="ECO:0000313" key="10">
    <source>
        <dbReference type="EMBL" id="MBB5271148.1"/>
    </source>
</evidence>
<feature type="domain" description="ABC3 transporter permease C-terminal" evidence="8">
    <location>
        <begin position="286"/>
        <end position="399"/>
    </location>
</feature>
<feature type="transmembrane region" description="Helical" evidence="7">
    <location>
        <begin position="282"/>
        <end position="307"/>
    </location>
</feature>
<feature type="transmembrane region" description="Helical" evidence="7">
    <location>
        <begin position="369"/>
        <end position="389"/>
    </location>
</feature>
<dbReference type="PANTHER" id="PTHR30572">
    <property type="entry name" value="MEMBRANE COMPONENT OF TRANSPORTER-RELATED"/>
    <property type="match status" value="1"/>
</dbReference>
<comment type="caution">
    <text evidence="10">The sequence shown here is derived from an EMBL/GenBank/DDBJ whole genome shotgun (WGS) entry which is preliminary data.</text>
</comment>
<dbReference type="GO" id="GO:0005886">
    <property type="term" value="C:plasma membrane"/>
    <property type="evidence" value="ECO:0007669"/>
    <property type="project" value="UniProtKB-SubCell"/>
</dbReference>
<keyword evidence="5 7" id="KW-0472">Membrane</keyword>
<feature type="domain" description="MacB-like periplasmic core" evidence="9">
    <location>
        <begin position="20"/>
        <end position="243"/>
    </location>
</feature>
<evidence type="ECO:0000259" key="9">
    <source>
        <dbReference type="Pfam" id="PF12704"/>
    </source>
</evidence>
<dbReference type="InterPro" id="IPR003838">
    <property type="entry name" value="ABC3_permease_C"/>
</dbReference>
<dbReference type="AlphaFoldDB" id="A0A7W8HH31"/>